<dbReference type="HOGENOM" id="CLU_2095846_0_0_4"/>
<reference evidence="1" key="1">
    <citation type="submission" date="2009-06" db="EMBL/GenBank/DDBJ databases">
        <title>Complete sequence of chromosome 2 of Variovorax paradoxus S110.</title>
        <authorList>
            <consortium name="US DOE Joint Genome Institute"/>
            <person name="Lucas S."/>
            <person name="Copeland A."/>
            <person name="Lapidus A."/>
            <person name="Glavina del Rio T."/>
            <person name="Tice H."/>
            <person name="Bruce D."/>
            <person name="Goodwin L."/>
            <person name="Pitluck S."/>
            <person name="Chertkov O."/>
            <person name="Brettin T."/>
            <person name="Detter J.C."/>
            <person name="Han C."/>
            <person name="Larimer F."/>
            <person name="Land M."/>
            <person name="Hauser L."/>
            <person name="Kyrpides N."/>
            <person name="Ovchinnikova G."/>
            <person name="Orwin P."/>
            <person name="Leadbetter J.R."/>
            <person name="Spain J.C."/>
            <person name="Han J.I."/>
        </authorList>
    </citation>
    <scope>NUCLEOTIDE SEQUENCE</scope>
    <source>
        <strain evidence="1">S110</strain>
    </source>
</reference>
<organism evidence="1">
    <name type="scientific">Variovorax paradoxus (strain S110)</name>
    <dbReference type="NCBI Taxonomy" id="543728"/>
    <lineage>
        <taxon>Bacteria</taxon>
        <taxon>Pseudomonadati</taxon>
        <taxon>Pseudomonadota</taxon>
        <taxon>Betaproteobacteria</taxon>
        <taxon>Burkholderiales</taxon>
        <taxon>Comamonadaceae</taxon>
        <taxon>Variovorax</taxon>
    </lineage>
</organism>
<dbReference type="AlphaFoldDB" id="C5D0A6"/>
<name>C5D0A6_VARPS</name>
<gene>
    <name evidence="1" type="ordered locus">Vapar_5865</name>
</gene>
<proteinExistence type="predicted"/>
<dbReference type="OrthoDB" id="9131532at2"/>
<dbReference type="EMBL" id="CP001636">
    <property type="protein sequence ID" value="ACS22450.1"/>
    <property type="molecule type" value="Genomic_DNA"/>
</dbReference>
<accession>C5D0A6</accession>
<sequence length="116" mass="12410">MTKEIARLPPESCAQLLEVLQILGWRFEHPISAKITGWSNQGEEIILMSPEEAFAFLAAAAGHGIQLWAAPDKDLFLSCGETLQIYFDGFSAEESASLQAALRGGGLELGVSSDSG</sequence>
<dbReference type="KEGG" id="vap:Vapar_5865"/>
<protein>
    <submittedName>
        <fullName evidence="1">Uncharacterized protein</fullName>
    </submittedName>
</protein>
<evidence type="ECO:0000313" key="1">
    <source>
        <dbReference type="EMBL" id="ACS22450.1"/>
    </source>
</evidence>